<feature type="region of interest" description="Disordered" evidence="1">
    <location>
        <begin position="70"/>
        <end position="123"/>
    </location>
</feature>
<sequence length="194" mass="21227">MEARFLSKQLHSLIFSSSSFQQEIYKCCKMFPQLTKLHFPLHLSVTPQLNGSCFSASTLVQSPQFPAKNIYGQHQSPLSTKGHSCPSDGETPSHSTFPSKDNLRVSPPNFLNGNQPGSSTLLVNKVHHSPNSVQKNCSKSDIQIKHELPNPKAPEQPKYKGTAADNLDIASSATSCFMDANGSQQNFPLIGSDR</sequence>
<protein>
    <submittedName>
        <fullName evidence="2">Auxin response factor 19</fullName>
    </submittedName>
</protein>
<dbReference type="EMBL" id="JBFOLJ010000010">
    <property type="protein sequence ID" value="KAL2503361.1"/>
    <property type="molecule type" value="Genomic_DNA"/>
</dbReference>
<reference evidence="3" key="1">
    <citation type="submission" date="2024-07" db="EMBL/GenBank/DDBJ databases">
        <title>Two chromosome-level genome assemblies of Korean endemic species Abeliophyllum distichum and Forsythia ovata (Oleaceae).</title>
        <authorList>
            <person name="Jang H."/>
        </authorList>
    </citation>
    <scope>NUCLEOTIDE SEQUENCE [LARGE SCALE GENOMIC DNA]</scope>
</reference>
<dbReference type="AlphaFoldDB" id="A0ABD1SRN2"/>
<evidence type="ECO:0000313" key="2">
    <source>
        <dbReference type="EMBL" id="KAL2503361.1"/>
    </source>
</evidence>
<name>A0ABD1SRN2_9LAMI</name>
<dbReference type="Proteomes" id="UP001604277">
    <property type="component" value="Unassembled WGS sequence"/>
</dbReference>
<proteinExistence type="predicted"/>
<comment type="caution">
    <text evidence="2">The sequence shown here is derived from an EMBL/GenBank/DDBJ whole genome shotgun (WGS) entry which is preliminary data.</text>
</comment>
<gene>
    <name evidence="2" type="ORF">Fot_37209</name>
</gene>
<accession>A0ABD1SRN2</accession>
<evidence type="ECO:0000313" key="3">
    <source>
        <dbReference type="Proteomes" id="UP001604277"/>
    </source>
</evidence>
<keyword evidence="3" id="KW-1185">Reference proteome</keyword>
<feature type="compositionally biased region" description="Polar residues" evidence="1">
    <location>
        <begin position="72"/>
        <end position="82"/>
    </location>
</feature>
<evidence type="ECO:0000256" key="1">
    <source>
        <dbReference type="SAM" id="MobiDB-lite"/>
    </source>
</evidence>
<organism evidence="2 3">
    <name type="scientific">Forsythia ovata</name>
    <dbReference type="NCBI Taxonomy" id="205694"/>
    <lineage>
        <taxon>Eukaryota</taxon>
        <taxon>Viridiplantae</taxon>
        <taxon>Streptophyta</taxon>
        <taxon>Embryophyta</taxon>
        <taxon>Tracheophyta</taxon>
        <taxon>Spermatophyta</taxon>
        <taxon>Magnoliopsida</taxon>
        <taxon>eudicotyledons</taxon>
        <taxon>Gunneridae</taxon>
        <taxon>Pentapetalae</taxon>
        <taxon>asterids</taxon>
        <taxon>lamiids</taxon>
        <taxon>Lamiales</taxon>
        <taxon>Oleaceae</taxon>
        <taxon>Forsythieae</taxon>
        <taxon>Forsythia</taxon>
    </lineage>
</organism>
<feature type="compositionally biased region" description="Polar residues" evidence="1">
    <location>
        <begin position="109"/>
        <end position="122"/>
    </location>
</feature>
<feature type="compositionally biased region" description="Polar residues" evidence="1">
    <location>
        <begin position="90"/>
        <end position="99"/>
    </location>
</feature>